<evidence type="ECO:0000256" key="8">
    <source>
        <dbReference type="ARBA" id="ARBA00043962"/>
    </source>
</evidence>
<evidence type="ECO:0000256" key="9">
    <source>
        <dbReference type="RuleBase" id="RU361240"/>
    </source>
</evidence>
<evidence type="ECO:0000256" key="7">
    <source>
        <dbReference type="ARBA" id="ARBA00022833"/>
    </source>
</evidence>
<keyword evidence="12" id="KW-1185">Reference proteome</keyword>
<dbReference type="GO" id="GO:0004177">
    <property type="term" value="F:aminopeptidase activity"/>
    <property type="evidence" value="ECO:0007669"/>
    <property type="project" value="UniProtKB-KW"/>
</dbReference>
<keyword evidence="2" id="KW-0031">Aminopeptidase</keyword>
<feature type="domain" description="Peptidase M28" evidence="10">
    <location>
        <begin position="152"/>
        <end position="354"/>
    </location>
</feature>
<dbReference type="GO" id="GO:0046872">
    <property type="term" value="F:metal ion binding"/>
    <property type="evidence" value="ECO:0007669"/>
    <property type="project" value="UniProtKB-KW"/>
</dbReference>
<dbReference type="EC" id="3.4.-.-" evidence="9"/>
<sequence>TSWEMQPGTLYNQQRLIKVSEASRPRWMDLEAILVLRRAGVKFMDITDVQELHRPYDAVTDMTEEGEASLQYKSKLPQELAQGKNVAGAVSLLSTELYGKVLEPFTAFHNRYYDSENGRRSSEWLKKQVEQMVAGANVTVSAFKHRFPQSSLIARIEGSGAKDETVVISAHQDSVNQWIPWFGRASGADDDGSGTVTILEALRVLLENGFAPSRSVEFHWYAGEEGGLLGSQDVALAYKNEGRKVAANMHFDMTGFWLKESKELIGLVADRTDAETRKMVKALAEEYTRLRTKEFSCGYGCSDHASWNSAGYRSAMAFESDKLDANTYIHSPSDTVETLDFEHMLEFSKLAVAFAYEVGYVSDDA</sequence>
<dbReference type="EMBL" id="JANBUO010000805">
    <property type="protein sequence ID" value="KAJ2801479.1"/>
    <property type="molecule type" value="Genomic_DNA"/>
</dbReference>
<evidence type="ECO:0000256" key="5">
    <source>
        <dbReference type="ARBA" id="ARBA00022729"/>
    </source>
</evidence>
<keyword evidence="3 9" id="KW-0645">Protease</keyword>
<evidence type="ECO:0000256" key="4">
    <source>
        <dbReference type="ARBA" id="ARBA00022723"/>
    </source>
</evidence>
<comment type="cofactor">
    <cofactor evidence="1">
        <name>Zn(2+)</name>
        <dbReference type="ChEBI" id="CHEBI:29105"/>
    </cofactor>
</comment>
<evidence type="ECO:0000259" key="10">
    <source>
        <dbReference type="Pfam" id="PF04389"/>
    </source>
</evidence>
<dbReference type="Gene3D" id="3.40.630.10">
    <property type="entry name" value="Zn peptidases"/>
    <property type="match status" value="1"/>
</dbReference>
<dbReference type="PANTHER" id="PTHR12147:SF56">
    <property type="entry name" value="AMINOPEPTIDASE YDR415C-RELATED"/>
    <property type="match status" value="1"/>
</dbReference>
<keyword evidence="6 9" id="KW-0378">Hydrolase</keyword>
<evidence type="ECO:0000313" key="11">
    <source>
        <dbReference type="EMBL" id="KAJ2801479.1"/>
    </source>
</evidence>
<evidence type="ECO:0000256" key="6">
    <source>
        <dbReference type="ARBA" id="ARBA00022801"/>
    </source>
</evidence>
<dbReference type="PANTHER" id="PTHR12147">
    <property type="entry name" value="METALLOPEPTIDASE M28 FAMILY MEMBER"/>
    <property type="match status" value="1"/>
</dbReference>
<dbReference type="AlphaFoldDB" id="A0A9W8HT87"/>
<evidence type="ECO:0000313" key="12">
    <source>
        <dbReference type="Proteomes" id="UP001140094"/>
    </source>
</evidence>
<evidence type="ECO:0000256" key="1">
    <source>
        <dbReference type="ARBA" id="ARBA00001947"/>
    </source>
</evidence>
<dbReference type="Pfam" id="PF04389">
    <property type="entry name" value="Peptidase_M28"/>
    <property type="match status" value="1"/>
</dbReference>
<gene>
    <name evidence="11" type="ORF">H4R20_003653</name>
</gene>
<reference evidence="11" key="1">
    <citation type="submission" date="2022-07" db="EMBL/GenBank/DDBJ databases">
        <title>Phylogenomic reconstructions and comparative analyses of Kickxellomycotina fungi.</title>
        <authorList>
            <person name="Reynolds N.K."/>
            <person name="Stajich J.E."/>
            <person name="Barry K."/>
            <person name="Grigoriev I.V."/>
            <person name="Crous P."/>
            <person name="Smith M.E."/>
        </authorList>
    </citation>
    <scope>NUCLEOTIDE SEQUENCE</scope>
    <source>
        <strain evidence="11">NRRL 1565</strain>
    </source>
</reference>
<dbReference type="OrthoDB" id="2214at2759"/>
<keyword evidence="4 9" id="KW-0479">Metal-binding</keyword>
<dbReference type="InterPro" id="IPR007484">
    <property type="entry name" value="Peptidase_M28"/>
</dbReference>
<comment type="similarity">
    <text evidence="8">Belongs to the peptidase M28 family. M28E subfamily.</text>
</comment>
<dbReference type="Proteomes" id="UP001140094">
    <property type="component" value="Unassembled WGS sequence"/>
</dbReference>
<name>A0A9W8HT87_9FUNG</name>
<comment type="caution">
    <text evidence="11">The sequence shown here is derived from an EMBL/GenBank/DDBJ whole genome shotgun (WGS) entry which is preliminary data.</text>
</comment>
<dbReference type="InterPro" id="IPR045175">
    <property type="entry name" value="M28_fam"/>
</dbReference>
<evidence type="ECO:0000256" key="2">
    <source>
        <dbReference type="ARBA" id="ARBA00022438"/>
    </source>
</evidence>
<dbReference type="SUPFAM" id="SSF53187">
    <property type="entry name" value="Zn-dependent exopeptidases"/>
    <property type="match status" value="1"/>
</dbReference>
<protein>
    <recommendedName>
        <fullName evidence="9">Peptide hydrolase</fullName>
        <ecNumber evidence="9">3.4.-.-</ecNumber>
    </recommendedName>
</protein>
<feature type="non-terminal residue" evidence="11">
    <location>
        <position position="1"/>
    </location>
</feature>
<keyword evidence="5" id="KW-0732">Signal</keyword>
<evidence type="ECO:0000256" key="3">
    <source>
        <dbReference type="ARBA" id="ARBA00022670"/>
    </source>
</evidence>
<proteinExistence type="inferred from homology"/>
<dbReference type="GO" id="GO:0008235">
    <property type="term" value="F:metalloexopeptidase activity"/>
    <property type="evidence" value="ECO:0007669"/>
    <property type="project" value="InterPro"/>
</dbReference>
<accession>A0A9W8HT87</accession>
<dbReference type="GO" id="GO:0006508">
    <property type="term" value="P:proteolysis"/>
    <property type="evidence" value="ECO:0007669"/>
    <property type="project" value="UniProtKB-KW"/>
</dbReference>
<organism evidence="11 12">
    <name type="scientific">Coemansia guatemalensis</name>
    <dbReference type="NCBI Taxonomy" id="2761395"/>
    <lineage>
        <taxon>Eukaryota</taxon>
        <taxon>Fungi</taxon>
        <taxon>Fungi incertae sedis</taxon>
        <taxon>Zoopagomycota</taxon>
        <taxon>Kickxellomycotina</taxon>
        <taxon>Kickxellomycetes</taxon>
        <taxon>Kickxellales</taxon>
        <taxon>Kickxellaceae</taxon>
        <taxon>Coemansia</taxon>
    </lineage>
</organism>
<keyword evidence="7 9" id="KW-0862">Zinc</keyword>